<dbReference type="EMBL" id="KN822950">
    <property type="protein sequence ID" value="KIO33184.1"/>
    <property type="molecule type" value="Genomic_DNA"/>
</dbReference>
<reference evidence="1 2" key="1">
    <citation type="submission" date="2014-04" db="EMBL/GenBank/DDBJ databases">
        <authorList>
            <consortium name="DOE Joint Genome Institute"/>
            <person name="Kuo A."/>
            <person name="Girlanda M."/>
            <person name="Perotto S."/>
            <person name="Kohler A."/>
            <person name="Nagy L.G."/>
            <person name="Floudas D."/>
            <person name="Copeland A."/>
            <person name="Barry K.W."/>
            <person name="Cichocki N."/>
            <person name="Veneault-Fourrey C."/>
            <person name="LaButti K."/>
            <person name="Lindquist E.A."/>
            <person name="Lipzen A."/>
            <person name="Lundell T."/>
            <person name="Morin E."/>
            <person name="Murat C."/>
            <person name="Sun H."/>
            <person name="Tunlid A."/>
            <person name="Henrissat B."/>
            <person name="Grigoriev I.V."/>
            <person name="Hibbett D.S."/>
            <person name="Martin F."/>
            <person name="Nordberg H.P."/>
            <person name="Cantor M.N."/>
            <person name="Hua S.X."/>
        </authorList>
    </citation>
    <scope>NUCLEOTIDE SEQUENCE [LARGE SCALE GENOMIC DNA]</scope>
    <source>
        <strain evidence="1 2">MUT 4182</strain>
    </source>
</reference>
<accession>A0A0C3QWF0</accession>
<proteinExistence type="predicted"/>
<protein>
    <submittedName>
        <fullName evidence="1">Uncharacterized protein</fullName>
    </submittedName>
</protein>
<evidence type="ECO:0000313" key="2">
    <source>
        <dbReference type="Proteomes" id="UP000054248"/>
    </source>
</evidence>
<gene>
    <name evidence="1" type="ORF">M407DRAFT_241176</name>
</gene>
<evidence type="ECO:0000313" key="1">
    <source>
        <dbReference type="EMBL" id="KIO33184.1"/>
    </source>
</evidence>
<dbReference type="AlphaFoldDB" id="A0A0C3QWF0"/>
<keyword evidence="2" id="KW-1185">Reference proteome</keyword>
<organism evidence="1 2">
    <name type="scientific">Tulasnella calospora MUT 4182</name>
    <dbReference type="NCBI Taxonomy" id="1051891"/>
    <lineage>
        <taxon>Eukaryota</taxon>
        <taxon>Fungi</taxon>
        <taxon>Dikarya</taxon>
        <taxon>Basidiomycota</taxon>
        <taxon>Agaricomycotina</taxon>
        <taxon>Agaricomycetes</taxon>
        <taxon>Cantharellales</taxon>
        <taxon>Tulasnellaceae</taxon>
        <taxon>Tulasnella</taxon>
    </lineage>
</organism>
<name>A0A0C3QWF0_9AGAM</name>
<dbReference type="Proteomes" id="UP000054248">
    <property type="component" value="Unassembled WGS sequence"/>
</dbReference>
<sequence length="61" mass="6830">MIARLAENGWSFRQVQPDVIIGHKVVLTADPPFPFQALHRVPPVQTGTADLTTRFTYPRNG</sequence>
<dbReference type="HOGENOM" id="CLU_2924441_0_0_1"/>
<reference evidence="2" key="2">
    <citation type="submission" date="2015-01" db="EMBL/GenBank/DDBJ databases">
        <title>Evolutionary Origins and Diversification of the Mycorrhizal Mutualists.</title>
        <authorList>
            <consortium name="DOE Joint Genome Institute"/>
            <consortium name="Mycorrhizal Genomics Consortium"/>
            <person name="Kohler A."/>
            <person name="Kuo A."/>
            <person name="Nagy L.G."/>
            <person name="Floudas D."/>
            <person name="Copeland A."/>
            <person name="Barry K.W."/>
            <person name="Cichocki N."/>
            <person name="Veneault-Fourrey C."/>
            <person name="LaButti K."/>
            <person name="Lindquist E.A."/>
            <person name="Lipzen A."/>
            <person name="Lundell T."/>
            <person name="Morin E."/>
            <person name="Murat C."/>
            <person name="Riley R."/>
            <person name="Ohm R."/>
            <person name="Sun H."/>
            <person name="Tunlid A."/>
            <person name="Henrissat B."/>
            <person name="Grigoriev I.V."/>
            <person name="Hibbett D.S."/>
            <person name="Martin F."/>
        </authorList>
    </citation>
    <scope>NUCLEOTIDE SEQUENCE [LARGE SCALE GENOMIC DNA]</scope>
    <source>
        <strain evidence="2">MUT 4182</strain>
    </source>
</reference>